<proteinExistence type="predicted"/>
<evidence type="ECO:0000313" key="2">
    <source>
        <dbReference type="EMBL" id="KAL2716610.1"/>
    </source>
</evidence>
<comment type="caution">
    <text evidence="2">The sequence shown here is derived from an EMBL/GenBank/DDBJ whole genome shotgun (WGS) entry which is preliminary data.</text>
</comment>
<dbReference type="EMBL" id="JAUDFV010000154">
    <property type="protein sequence ID" value="KAL2716610.1"/>
    <property type="molecule type" value="Genomic_DNA"/>
</dbReference>
<keyword evidence="1" id="KW-0812">Transmembrane</keyword>
<organism evidence="2 3">
    <name type="scientific">Vespula squamosa</name>
    <name type="common">Southern yellow jacket</name>
    <name type="synonym">Wasp</name>
    <dbReference type="NCBI Taxonomy" id="30214"/>
    <lineage>
        <taxon>Eukaryota</taxon>
        <taxon>Metazoa</taxon>
        <taxon>Ecdysozoa</taxon>
        <taxon>Arthropoda</taxon>
        <taxon>Hexapoda</taxon>
        <taxon>Insecta</taxon>
        <taxon>Pterygota</taxon>
        <taxon>Neoptera</taxon>
        <taxon>Endopterygota</taxon>
        <taxon>Hymenoptera</taxon>
        <taxon>Apocrita</taxon>
        <taxon>Aculeata</taxon>
        <taxon>Vespoidea</taxon>
        <taxon>Vespidae</taxon>
        <taxon>Vespinae</taxon>
        <taxon>Vespula</taxon>
    </lineage>
</organism>
<keyword evidence="1" id="KW-1133">Transmembrane helix</keyword>
<keyword evidence="1" id="KW-0472">Membrane</keyword>
<reference evidence="2 3" key="1">
    <citation type="journal article" date="2024" name="Ann. Entomol. Soc. Am.">
        <title>Genomic analyses of the southern and eastern yellowjacket wasps (Hymenoptera: Vespidae) reveal evolutionary signatures of social life.</title>
        <authorList>
            <person name="Catto M.A."/>
            <person name="Caine P.B."/>
            <person name="Orr S.E."/>
            <person name="Hunt B.G."/>
            <person name="Goodisman M.A.D."/>
        </authorList>
    </citation>
    <scope>NUCLEOTIDE SEQUENCE [LARGE SCALE GENOMIC DNA]</scope>
    <source>
        <strain evidence="2">233</strain>
        <tissue evidence="2">Head and thorax</tissue>
    </source>
</reference>
<sequence>MERDEEEEEARRALRSQETAFSEALEACFLVCCFGWLVWSGLVWRGLAWSGLVWHTLAWPGMPWHGLAWPGMVCLPVSYQHYVICMELGERATARSHCVALSNDNVGNGSEHPAVATLVAAVPVSAGTS</sequence>
<evidence type="ECO:0000313" key="3">
    <source>
        <dbReference type="Proteomes" id="UP001607302"/>
    </source>
</evidence>
<keyword evidence="3" id="KW-1185">Reference proteome</keyword>
<dbReference type="AlphaFoldDB" id="A0ABD2A7Q2"/>
<feature type="transmembrane region" description="Helical" evidence="1">
    <location>
        <begin position="67"/>
        <end position="85"/>
    </location>
</feature>
<protein>
    <submittedName>
        <fullName evidence="2">Uncharacterized protein</fullName>
    </submittedName>
</protein>
<evidence type="ECO:0000256" key="1">
    <source>
        <dbReference type="SAM" id="Phobius"/>
    </source>
</evidence>
<name>A0ABD2A7Q2_VESSQ</name>
<gene>
    <name evidence="2" type="ORF">V1478_014286</name>
</gene>
<feature type="transmembrane region" description="Helical" evidence="1">
    <location>
        <begin position="21"/>
        <end position="47"/>
    </location>
</feature>
<dbReference type="Proteomes" id="UP001607302">
    <property type="component" value="Unassembled WGS sequence"/>
</dbReference>
<accession>A0ABD2A7Q2</accession>